<sequence length="294" mass="31674">MTVVLDHVVHADHPPTLADIVRETGLPRATVHAIVAELVDAGWLTRRADDGTVGLGPSFLHTARTAVGSDRLAIDARPALESLVSDTGAPAFLARRIDDETITVVEYCWPLDSARGAEEGARGARERAPESVPTGNEWMKPNRPIRLRPPICREFVAWSTPLAREAWIARAPEAERPRLRDVLDEVRDRGYSIERITDGHRAVIDALSALDSVPPPLRARVGSLLTELSAIDYLSDELTDDAEAGAVTIGAPIIDDGRVIGAVVSCPHTTMTGRTLREWGARTASAAASLSSRA</sequence>
<dbReference type="PANTHER" id="PTHR30136:SF24">
    <property type="entry name" value="HTH-TYPE TRANSCRIPTIONAL REPRESSOR ALLR"/>
    <property type="match status" value="1"/>
</dbReference>
<name>A0A7I9V7X2_9ACTN</name>
<reference evidence="6" key="1">
    <citation type="submission" date="2019-06" db="EMBL/GenBank/DDBJ databases">
        <title>Gordonia isolated from sludge of a wastewater treatment plant.</title>
        <authorList>
            <person name="Tamura T."/>
            <person name="Aoyama K."/>
            <person name="Kang Y."/>
            <person name="Saito S."/>
            <person name="Akiyama N."/>
            <person name="Yazawa K."/>
            <person name="Gonoi T."/>
            <person name="Mikami Y."/>
        </authorList>
    </citation>
    <scope>NUCLEOTIDE SEQUENCE [LARGE SCALE GENOMIC DNA]</scope>
    <source>
        <strain evidence="6">NBRC 107696</strain>
    </source>
</reference>
<evidence type="ECO:0000313" key="6">
    <source>
        <dbReference type="Proteomes" id="UP000444960"/>
    </source>
</evidence>
<accession>A0A7I9V7X2</accession>
<dbReference type="Gene3D" id="3.30.450.40">
    <property type="match status" value="1"/>
</dbReference>
<gene>
    <name evidence="5" type="ORF">nbrc107696_16370</name>
</gene>
<dbReference type="SMART" id="SM00346">
    <property type="entry name" value="HTH_ICLR"/>
    <property type="match status" value="1"/>
</dbReference>
<dbReference type="PANTHER" id="PTHR30136">
    <property type="entry name" value="HELIX-TURN-HELIX TRANSCRIPTIONAL REGULATOR, ICLR FAMILY"/>
    <property type="match status" value="1"/>
</dbReference>
<dbReference type="Gene3D" id="1.10.10.10">
    <property type="entry name" value="Winged helix-like DNA-binding domain superfamily/Winged helix DNA-binding domain"/>
    <property type="match status" value="1"/>
</dbReference>
<proteinExistence type="predicted"/>
<dbReference type="GO" id="GO:0045892">
    <property type="term" value="P:negative regulation of DNA-templated transcription"/>
    <property type="evidence" value="ECO:0007669"/>
    <property type="project" value="TreeGrafter"/>
</dbReference>
<dbReference type="AlphaFoldDB" id="A0A7I9V7X2"/>
<dbReference type="SUPFAM" id="SSF46785">
    <property type="entry name" value="Winged helix' DNA-binding domain"/>
    <property type="match status" value="1"/>
</dbReference>
<organism evidence="5 6">
    <name type="scientific">Gordonia spumicola</name>
    <dbReference type="NCBI Taxonomy" id="589161"/>
    <lineage>
        <taxon>Bacteria</taxon>
        <taxon>Bacillati</taxon>
        <taxon>Actinomycetota</taxon>
        <taxon>Actinomycetes</taxon>
        <taxon>Mycobacteriales</taxon>
        <taxon>Gordoniaceae</taxon>
        <taxon>Gordonia</taxon>
    </lineage>
</organism>
<keyword evidence="6" id="KW-1185">Reference proteome</keyword>
<comment type="caution">
    <text evidence="5">The sequence shown here is derived from an EMBL/GenBank/DDBJ whole genome shotgun (WGS) entry which is preliminary data.</text>
</comment>
<dbReference type="Pfam" id="PF09339">
    <property type="entry name" value="HTH_IclR"/>
    <property type="match status" value="1"/>
</dbReference>
<dbReference type="GO" id="GO:0003700">
    <property type="term" value="F:DNA-binding transcription factor activity"/>
    <property type="evidence" value="ECO:0007669"/>
    <property type="project" value="TreeGrafter"/>
</dbReference>
<dbReference type="GO" id="GO:0003677">
    <property type="term" value="F:DNA binding"/>
    <property type="evidence" value="ECO:0007669"/>
    <property type="project" value="InterPro"/>
</dbReference>
<evidence type="ECO:0000256" key="3">
    <source>
        <dbReference type="SAM" id="MobiDB-lite"/>
    </source>
</evidence>
<dbReference type="InterPro" id="IPR005471">
    <property type="entry name" value="Tscrpt_reg_IclR_N"/>
</dbReference>
<protein>
    <recommendedName>
        <fullName evidence="4">HTH iclR-type domain-containing protein</fullName>
    </recommendedName>
</protein>
<dbReference type="PROSITE" id="PS51077">
    <property type="entry name" value="HTH_ICLR"/>
    <property type="match status" value="1"/>
</dbReference>
<evidence type="ECO:0000259" key="4">
    <source>
        <dbReference type="PROSITE" id="PS51077"/>
    </source>
</evidence>
<feature type="domain" description="HTH iclR-type" evidence="4">
    <location>
        <begin position="1"/>
        <end position="57"/>
    </location>
</feature>
<keyword evidence="1" id="KW-0805">Transcription regulation</keyword>
<dbReference type="InterPro" id="IPR036388">
    <property type="entry name" value="WH-like_DNA-bd_sf"/>
</dbReference>
<dbReference type="InterPro" id="IPR036390">
    <property type="entry name" value="WH_DNA-bd_sf"/>
</dbReference>
<keyword evidence="2" id="KW-0804">Transcription</keyword>
<evidence type="ECO:0000313" key="5">
    <source>
        <dbReference type="EMBL" id="GEE01191.1"/>
    </source>
</evidence>
<dbReference type="RefSeq" id="WP_228461305.1">
    <property type="nucleotide sequence ID" value="NZ_BJOV01000003.1"/>
</dbReference>
<dbReference type="Proteomes" id="UP000444960">
    <property type="component" value="Unassembled WGS sequence"/>
</dbReference>
<evidence type="ECO:0000256" key="1">
    <source>
        <dbReference type="ARBA" id="ARBA00023015"/>
    </source>
</evidence>
<dbReference type="SUPFAM" id="SSF55781">
    <property type="entry name" value="GAF domain-like"/>
    <property type="match status" value="1"/>
</dbReference>
<dbReference type="InterPro" id="IPR050707">
    <property type="entry name" value="HTH_MetabolicPath_Reg"/>
</dbReference>
<dbReference type="EMBL" id="BJOV01000003">
    <property type="protein sequence ID" value="GEE01191.1"/>
    <property type="molecule type" value="Genomic_DNA"/>
</dbReference>
<feature type="compositionally biased region" description="Basic and acidic residues" evidence="3">
    <location>
        <begin position="118"/>
        <end position="129"/>
    </location>
</feature>
<dbReference type="InterPro" id="IPR029016">
    <property type="entry name" value="GAF-like_dom_sf"/>
</dbReference>
<feature type="region of interest" description="Disordered" evidence="3">
    <location>
        <begin position="118"/>
        <end position="137"/>
    </location>
</feature>
<evidence type="ECO:0000256" key="2">
    <source>
        <dbReference type="ARBA" id="ARBA00023163"/>
    </source>
</evidence>